<evidence type="ECO:0000259" key="4">
    <source>
        <dbReference type="PROSITE" id="PS50110"/>
    </source>
</evidence>
<evidence type="ECO:0000313" key="5">
    <source>
        <dbReference type="EMBL" id="SQI39905.1"/>
    </source>
</evidence>
<dbReference type="OrthoDB" id="6399952at2"/>
<comment type="PTM">
    <text evidence="2">Phosphorylated. Phosphorylation stimulates the interaction with RpoS and, therefore, the proteolysis of RpoS.</text>
</comment>
<dbReference type="InterPro" id="IPR001789">
    <property type="entry name" value="Sig_transdc_resp-reg_receiver"/>
</dbReference>
<dbReference type="RefSeq" id="WP_111740043.1">
    <property type="nucleotide sequence ID" value="NZ_LR698987.1"/>
</dbReference>
<dbReference type="GO" id="GO:0000160">
    <property type="term" value="P:phosphorelay signal transduction system"/>
    <property type="evidence" value="ECO:0007669"/>
    <property type="project" value="InterPro"/>
</dbReference>
<dbReference type="PANTHER" id="PTHR43228:SF1">
    <property type="entry name" value="TWO-COMPONENT RESPONSE REGULATOR ARR22"/>
    <property type="match status" value="1"/>
</dbReference>
<dbReference type="InterPro" id="IPR028616">
    <property type="entry name" value="RssB"/>
</dbReference>
<dbReference type="HAMAP" id="MF_00958">
    <property type="entry name" value="RssB"/>
    <property type="match status" value="1"/>
</dbReference>
<dbReference type="NCBIfam" id="NF007969">
    <property type="entry name" value="PRK10693.1"/>
    <property type="match status" value="1"/>
</dbReference>
<dbReference type="Proteomes" id="UP000249005">
    <property type="component" value="Chromosome 1"/>
</dbReference>
<evidence type="ECO:0000256" key="3">
    <source>
        <dbReference type="PROSITE-ProRule" id="PRU00169"/>
    </source>
</evidence>
<comment type="subunit">
    <text evidence="2">Binds to RpoS.</text>
</comment>
<keyword evidence="2" id="KW-0346">Stress response</keyword>
<dbReference type="EMBL" id="LS483470">
    <property type="protein sequence ID" value="SQI39905.1"/>
    <property type="molecule type" value="Genomic_DNA"/>
</dbReference>
<dbReference type="AlphaFoldDB" id="A0A2X4XJ65"/>
<dbReference type="PROSITE" id="PS50110">
    <property type="entry name" value="RESPONSE_REGULATORY"/>
    <property type="match status" value="1"/>
</dbReference>
<dbReference type="GO" id="GO:0045862">
    <property type="term" value="P:positive regulation of proteolysis"/>
    <property type="evidence" value="ECO:0007669"/>
    <property type="project" value="UniProtKB-UniRule"/>
</dbReference>
<dbReference type="SUPFAM" id="SSF52172">
    <property type="entry name" value="CheY-like"/>
    <property type="match status" value="1"/>
</dbReference>
<dbReference type="InterPro" id="IPR052048">
    <property type="entry name" value="ST_Response_Regulator"/>
</dbReference>
<keyword evidence="6" id="KW-1185">Reference proteome</keyword>
<comment type="function">
    <text evidence="2">Regulates the turnover of the sigma S factor (RpoS) by promoting its proteolysis in exponentially growing cells. Acts by binding and delivering RpoS to the ClpXP protease. RssB is not co-degraded with RpoS, but is released from the complex and can initiate a new cycle of RpoS recognition and degradation.</text>
</comment>
<dbReference type="InterPro" id="IPR036457">
    <property type="entry name" value="PPM-type-like_dom_sf"/>
</dbReference>
<accession>A0A2X4XJ65</accession>
<keyword evidence="1" id="KW-0007">Acetylation</keyword>
<evidence type="ECO:0000256" key="1">
    <source>
        <dbReference type="ARBA" id="ARBA00022990"/>
    </source>
</evidence>
<organism evidence="5 6">
    <name type="scientific">Leminorella richardii</name>
    <dbReference type="NCBI Taxonomy" id="158841"/>
    <lineage>
        <taxon>Bacteria</taxon>
        <taxon>Pseudomonadati</taxon>
        <taxon>Pseudomonadota</taxon>
        <taxon>Gammaproteobacteria</taxon>
        <taxon>Enterobacterales</taxon>
        <taxon>Budviciaceae</taxon>
        <taxon>Leminorella</taxon>
    </lineage>
</organism>
<feature type="domain" description="Response regulatory" evidence="4">
    <location>
        <begin position="9"/>
        <end position="123"/>
    </location>
</feature>
<evidence type="ECO:0000313" key="6">
    <source>
        <dbReference type="Proteomes" id="UP000249005"/>
    </source>
</evidence>
<comment type="similarity">
    <text evidence="2">Belongs to the RssB family.</text>
</comment>
<dbReference type="Gene3D" id="3.40.50.2300">
    <property type="match status" value="1"/>
</dbReference>
<gene>
    <name evidence="5" type="primary">hnr</name>
    <name evidence="2" type="synonym">rssB</name>
    <name evidence="5" type="ORF">NCTC12151_01467</name>
</gene>
<proteinExistence type="inferred from homology"/>
<dbReference type="GO" id="GO:0010468">
    <property type="term" value="P:regulation of gene expression"/>
    <property type="evidence" value="ECO:0007669"/>
    <property type="project" value="UniProtKB-UniRule"/>
</dbReference>
<dbReference type="Gene3D" id="3.60.40.10">
    <property type="entry name" value="PPM-type phosphatase domain"/>
    <property type="match status" value="1"/>
</dbReference>
<dbReference type="SMART" id="SM00448">
    <property type="entry name" value="REC"/>
    <property type="match status" value="1"/>
</dbReference>
<keyword evidence="2 3" id="KW-0597">Phosphoprotein</keyword>
<name>A0A2X4XJ65_9GAMM</name>
<feature type="modified residue" description="4-aspartylphosphate" evidence="2 3">
    <location>
        <position position="58"/>
    </location>
</feature>
<protein>
    <recommendedName>
        <fullName evidence="2">Regulator of RpoS</fullName>
    </recommendedName>
</protein>
<sequence length="342" mass="38165">MTPPLADKHILIVEDDPVFRAMLGGYLASLGAKTGEAEDGEQALVYVKKHHPELMICDLMMPNMDGIALLDRLRHEGSQIPVIVISATEKITDIDKMLRLGVHDVLLKPIGDLNRLRDALLSYFYPYLFSSPASDEMTMMEDWAELSGKPQEAVQLLRQLQPPATQTIAGRRVNYRQLTLVERPGIVFDIAPLSEHDFAFYCLDISLAGEKGVLAALMLRALFNSLLQEHLAERNEGLPQMPSVLNRINTLLRQSYLEGQFPFLAGYYHTIKERLLLVSAGLHASVITDEETRQMSESIPMGTLHLLYPAQCHLSADRWTCRVWGAGGRLQLTCSDAEVSVG</sequence>
<evidence type="ECO:0000256" key="2">
    <source>
        <dbReference type="HAMAP-Rule" id="MF_00958"/>
    </source>
</evidence>
<dbReference type="Pfam" id="PF00072">
    <property type="entry name" value="Response_reg"/>
    <property type="match status" value="1"/>
</dbReference>
<dbReference type="KEGG" id="lri:NCTC12151_01467"/>
<reference evidence="5 6" key="1">
    <citation type="submission" date="2018-06" db="EMBL/GenBank/DDBJ databases">
        <authorList>
            <consortium name="Pathogen Informatics"/>
            <person name="Doyle S."/>
        </authorList>
    </citation>
    <scope>NUCLEOTIDE SEQUENCE [LARGE SCALE GENOMIC DNA]</scope>
    <source>
        <strain evidence="5 6">NCTC12151</strain>
    </source>
</reference>
<dbReference type="PANTHER" id="PTHR43228">
    <property type="entry name" value="TWO-COMPONENT RESPONSE REGULATOR"/>
    <property type="match status" value="1"/>
</dbReference>
<dbReference type="InterPro" id="IPR011006">
    <property type="entry name" value="CheY-like_superfamily"/>
</dbReference>